<comment type="caution">
    <text evidence="1">The sequence shown here is derived from an EMBL/GenBank/DDBJ whole genome shotgun (WGS) entry which is preliminary data.</text>
</comment>
<proteinExistence type="predicted"/>
<organism evidence="1 2">
    <name type="scientific">Purpureocillium lilacinum</name>
    <name type="common">Paecilomyces lilacinus</name>
    <dbReference type="NCBI Taxonomy" id="33203"/>
    <lineage>
        <taxon>Eukaryota</taxon>
        <taxon>Fungi</taxon>
        <taxon>Dikarya</taxon>
        <taxon>Ascomycota</taxon>
        <taxon>Pezizomycotina</taxon>
        <taxon>Sordariomycetes</taxon>
        <taxon>Hypocreomycetidae</taxon>
        <taxon>Hypocreales</taxon>
        <taxon>Ophiocordycipitaceae</taxon>
        <taxon>Purpureocillium</taxon>
    </lineage>
</organism>
<keyword evidence="2" id="KW-1185">Reference proteome</keyword>
<protein>
    <submittedName>
        <fullName evidence="1">Uncharacterized protein</fullName>
    </submittedName>
</protein>
<dbReference type="Proteomes" id="UP001638806">
    <property type="component" value="Unassembled WGS sequence"/>
</dbReference>
<accession>A0ACC4E4W9</accession>
<evidence type="ECO:0000313" key="2">
    <source>
        <dbReference type="Proteomes" id="UP001638806"/>
    </source>
</evidence>
<evidence type="ECO:0000313" key="1">
    <source>
        <dbReference type="EMBL" id="KAL3963690.1"/>
    </source>
</evidence>
<dbReference type="EMBL" id="JBGNUJ010000002">
    <property type="protein sequence ID" value="KAL3963690.1"/>
    <property type="molecule type" value="Genomic_DNA"/>
</dbReference>
<gene>
    <name evidence="1" type="ORF">ACCO45_000694</name>
</gene>
<reference evidence="1" key="1">
    <citation type="submission" date="2024-12" db="EMBL/GenBank/DDBJ databases">
        <title>Comparative genomics and development of molecular markers within Purpureocillium lilacinum and among Purpureocillium species.</title>
        <authorList>
            <person name="Yeh Z.-Y."/>
            <person name="Ni N.-T."/>
            <person name="Lo P.-H."/>
            <person name="Mushyakhwo K."/>
            <person name="Lin C.-F."/>
            <person name="Nai Y.-S."/>
        </authorList>
    </citation>
    <scope>NUCLEOTIDE SEQUENCE</scope>
    <source>
        <strain evidence="1">NCHU-NPUST-175</strain>
    </source>
</reference>
<sequence>MPWQEQDDSQEEAAGTPEASAHASTSPSRFASAKRSDKTDPRAHHSTTPPQPTVAAILTILCTISKPFSVSSANQAPALTSERNGTVRVRGRRRPQARQSSVFPITLFMLSSPPRPLCCRRLRRLHRPRPVTVVVAAAAVAARAAPAAGPPPPSLSPAHIKTGRPQVTDPRSKQVEAGRGLAGAQRHLSRAITTAAQGLLCNHVLVMDAAFSADRGQLAPSTWLWCIAESDELSCPAYVPGLAEADRETSATHPAPSAGTCHCLTSGLGRDEESRSRQRLCRRPSSRTLAGSLVARGQRKASKFGSTRRRRPRRPAADSDPVNQHLLASHPPMLVFRDWPGCIACAVNQPSSRPPRVIGVIGQPLTQGLSSKHGAPRSPGLLVRALAPEQGAARRVLRLALARAKKTRQPRGKQNSSKGPRSVDGGVTPYPAHSRSWRPEIRPAPSSTSAAAVSLLPSAAPLSVTKRSIIPYLT</sequence>
<name>A0ACC4E4W9_PURLI</name>